<dbReference type="GO" id="GO:0048471">
    <property type="term" value="C:perinuclear region of cytoplasm"/>
    <property type="evidence" value="ECO:0007669"/>
    <property type="project" value="TreeGrafter"/>
</dbReference>
<dbReference type="GO" id="GO:0005096">
    <property type="term" value="F:GTPase activator activity"/>
    <property type="evidence" value="ECO:0007669"/>
    <property type="project" value="InterPro"/>
</dbReference>
<comment type="caution">
    <text evidence="1">The sequence shown here is derived from an EMBL/GenBank/DDBJ whole genome shotgun (WGS) entry which is preliminary data.</text>
</comment>
<dbReference type="PANTHER" id="PTHR24113:SF15">
    <property type="entry name" value="NACHT DOMAIN-CONTAINING PROTEIN"/>
    <property type="match status" value="1"/>
</dbReference>
<dbReference type="EMBL" id="CAKOES020000959">
    <property type="protein sequence ID" value="CAH2330685.1"/>
    <property type="molecule type" value="Genomic_DNA"/>
</dbReference>
<dbReference type="Proteomes" id="UP001295444">
    <property type="component" value="Unassembled WGS sequence"/>
</dbReference>
<dbReference type="GO" id="GO:0005634">
    <property type="term" value="C:nucleus"/>
    <property type="evidence" value="ECO:0007669"/>
    <property type="project" value="TreeGrafter"/>
</dbReference>
<reference evidence="1" key="1">
    <citation type="submission" date="2022-03" db="EMBL/GenBank/DDBJ databases">
        <authorList>
            <person name="Alioto T."/>
            <person name="Alioto T."/>
            <person name="Gomez Garrido J."/>
        </authorList>
    </citation>
    <scope>NUCLEOTIDE SEQUENCE</scope>
</reference>
<dbReference type="GO" id="GO:0006913">
    <property type="term" value="P:nucleocytoplasmic transport"/>
    <property type="evidence" value="ECO:0007669"/>
    <property type="project" value="TreeGrafter"/>
</dbReference>
<gene>
    <name evidence="1" type="ORF">PECUL_23A026346</name>
</gene>
<keyword evidence="2" id="KW-1185">Reference proteome</keyword>
<proteinExistence type="predicted"/>
<evidence type="ECO:0000313" key="2">
    <source>
        <dbReference type="Proteomes" id="UP001295444"/>
    </source>
</evidence>
<sequence length="160" mass="17918">MCGNHIGSEGVQHLWEALSSNQTLEELYVDITGITDSGLDNLLPCLTKNTTLRLLTIVGNNLSERSKQLLVTVQRQKPTLKILSSFLSDMGLLQAYLDWVQDLKEDPQQMESAKNADALRNVLAELGKEDPGKKDKDLIERIEKLKFEISRILQTSPVAQ</sequence>
<dbReference type="GO" id="GO:0031267">
    <property type="term" value="F:small GTPase binding"/>
    <property type="evidence" value="ECO:0007669"/>
    <property type="project" value="TreeGrafter"/>
</dbReference>
<dbReference type="GO" id="GO:0005829">
    <property type="term" value="C:cytosol"/>
    <property type="evidence" value="ECO:0007669"/>
    <property type="project" value="TreeGrafter"/>
</dbReference>
<dbReference type="AlphaFoldDB" id="A0AAD1X0E5"/>
<accession>A0AAD1X0E5</accession>
<evidence type="ECO:0000313" key="1">
    <source>
        <dbReference type="EMBL" id="CAH2330685.1"/>
    </source>
</evidence>
<name>A0AAD1X0E5_PELCU</name>
<dbReference type="PANTHER" id="PTHR24113">
    <property type="entry name" value="RAN GTPASE-ACTIVATING PROTEIN 1"/>
    <property type="match status" value="1"/>
</dbReference>
<dbReference type="InterPro" id="IPR032675">
    <property type="entry name" value="LRR_dom_sf"/>
</dbReference>
<dbReference type="SUPFAM" id="SSF52047">
    <property type="entry name" value="RNI-like"/>
    <property type="match status" value="1"/>
</dbReference>
<dbReference type="Gene3D" id="3.80.10.10">
    <property type="entry name" value="Ribonuclease Inhibitor"/>
    <property type="match status" value="1"/>
</dbReference>
<protein>
    <submittedName>
        <fullName evidence="1">Nucleotide-binding oligomerization domain-containing 2-like</fullName>
    </submittedName>
</protein>
<organism evidence="1 2">
    <name type="scientific">Pelobates cultripes</name>
    <name type="common">Western spadefoot toad</name>
    <dbReference type="NCBI Taxonomy" id="61616"/>
    <lineage>
        <taxon>Eukaryota</taxon>
        <taxon>Metazoa</taxon>
        <taxon>Chordata</taxon>
        <taxon>Craniata</taxon>
        <taxon>Vertebrata</taxon>
        <taxon>Euteleostomi</taxon>
        <taxon>Amphibia</taxon>
        <taxon>Batrachia</taxon>
        <taxon>Anura</taxon>
        <taxon>Pelobatoidea</taxon>
        <taxon>Pelobatidae</taxon>
        <taxon>Pelobates</taxon>
    </lineage>
</organism>
<dbReference type="InterPro" id="IPR027038">
    <property type="entry name" value="RanGap"/>
</dbReference>